<dbReference type="Pfam" id="PF01433">
    <property type="entry name" value="Peptidase_M1"/>
    <property type="match status" value="1"/>
</dbReference>
<dbReference type="InterPro" id="IPR015211">
    <property type="entry name" value="Peptidase_M1_C"/>
</dbReference>
<dbReference type="InterPro" id="IPR027268">
    <property type="entry name" value="Peptidase_M4/M1_CTD_sf"/>
</dbReference>
<evidence type="ECO:0000256" key="2">
    <source>
        <dbReference type="ARBA" id="ARBA00004496"/>
    </source>
</evidence>
<keyword evidence="10" id="KW-0539">Nucleus</keyword>
<dbReference type="FunFam" id="3.30.2010.30:FF:000001">
    <property type="entry name" value="Leukotriene A(4) hydrolase"/>
    <property type="match status" value="1"/>
</dbReference>
<evidence type="ECO:0000256" key="15">
    <source>
        <dbReference type="SAM" id="MobiDB-lite"/>
    </source>
</evidence>
<reference evidence="17" key="1">
    <citation type="submission" date="2020-01" db="EMBL/GenBank/DDBJ databases">
        <authorList>
            <person name="Feng Z.H.Z."/>
        </authorList>
    </citation>
    <scope>NUCLEOTIDE SEQUENCE</scope>
    <source>
        <strain evidence="17">CBS107.38</strain>
    </source>
</reference>
<dbReference type="RefSeq" id="XP_038791374.1">
    <property type="nucleotide sequence ID" value="XM_038925518.1"/>
</dbReference>
<evidence type="ECO:0000256" key="4">
    <source>
        <dbReference type="ARBA" id="ARBA00022490"/>
    </source>
</evidence>
<evidence type="ECO:0000256" key="3">
    <source>
        <dbReference type="ARBA" id="ARBA00010136"/>
    </source>
</evidence>
<dbReference type="GO" id="GO:0008237">
    <property type="term" value="F:metallopeptidase activity"/>
    <property type="evidence" value="ECO:0007669"/>
    <property type="project" value="UniProtKB-KW"/>
</dbReference>
<feature type="binding site" evidence="13">
    <location>
        <position position="1011"/>
    </location>
    <ligand>
        <name>Zn(2+)</name>
        <dbReference type="ChEBI" id="CHEBI:29105"/>
        <note>catalytic</note>
    </ligand>
</feature>
<dbReference type="SMART" id="SM01263">
    <property type="entry name" value="Leuk-A4-hydro_C"/>
    <property type="match status" value="1"/>
</dbReference>
<accession>A0A8H7BCC7</accession>
<feature type="compositionally biased region" description="Low complexity" evidence="15">
    <location>
        <begin position="383"/>
        <end position="414"/>
    </location>
</feature>
<evidence type="ECO:0000259" key="16">
    <source>
        <dbReference type="SMART" id="SM01263"/>
    </source>
</evidence>
<evidence type="ECO:0000256" key="9">
    <source>
        <dbReference type="ARBA" id="ARBA00023049"/>
    </source>
</evidence>
<keyword evidence="6 13" id="KW-0479">Metal-binding</keyword>
<dbReference type="SUPFAM" id="SSF63737">
    <property type="entry name" value="Leukotriene A4 hydrolase N-terminal domain"/>
    <property type="match status" value="1"/>
</dbReference>
<evidence type="ECO:0000256" key="13">
    <source>
        <dbReference type="PIRSR" id="PIRSR612777-3"/>
    </source>
</evidence>
<feature type="binding site" evidence="12">
    <location>
        <begin position="845"/>
        <end position="847"/>
    </location>
    <ligand>
        <name>a peptide</name>
        <dbReference type="ChEBI" id="CHEBI:60466"/>
    </ligand>
</feature>
<dbReference type="InterPro" id="IPR016024">
    <property type="entry name" value="ARM-type_fold"/>
</dbReference>
<comment type="caution">
    <text evidence="17">The sequence shown here is derived from an EMBL/GenBank/DDBJ whole genome shotgun (WGS) entry which is preliminary data.</text>
</comment>
<comment type="similarity">
    <text evidence="3 14">Belongs to the peptidase M1 family.</text>
</comment>
<evidence type="ECO:0000313" key="17">
    <source>
        <dbReference type="EMBL" id="KAF7681495.1"/>
    </source>
</evidence>
<dbReference type="Gene3D" id="3.30.2010.30">
    <property type="match status" value="1"/>
</dbReference>
<dbReference type="InterPro" id="IPR045357">
    <property type="entry name" value="Aminopeptidase_N-like_N"/>
</dbReference>
<keyword evidence="18" id="KW-1185">Reference proteome</keyword>
<dbReference type="EC" id="3.3.2.10" evidence="14"/>
<dbReference type="Gene3D" id="2.60.40.1730">
    <property type="entry name" value="tricorn interacting facor f3 domain"/>
    <property type="match status" value="1"/>
</dbReference>
<dbReference type="PANTHER" id="PTHR45726">
    <property type="entry name" value="LEUKOTRIENE A-4 HYDROLASE"/>
    <property type="match status" value="1"/>
</dbReference>
<evidence type="ECO:0000256" key="5">
    <source>
        <dbReference type="ARBA" id="ARBA00022670"/>
    </source>
</evidence>
<feature type="compositionally biased region" description="Polar residues" evidence="15">
    <location>
        <begin position="88"/>
        <end position="97"/>
    </location>
</feature>
<gene>
    <name evidence="17" type="ORF">GT037_000471</name>
</gene>
<dbReference type="PRINTS" id="PR00756">
    <property type="entry name" value="ALADIPTASE"/>
</dbReference>
<feature type="active site" description="Proton acceptor" evidence="11">
    <location>
        <position position="1012"/>
    </location>
</feature>
<dbReference type="Gene3D" id="3.10.350.10">
    <property type="entry name" value="LysM domain"/>
    <property type="match status" value="1"/>
</dbReference>
<evidence type="ECO:0000256" key="1">
    <source>
        <dbReference type="ARBA" id="ARBA00004123"/>
    </source>
</evidence>
<organism evidence="17 18">
    <name type="scientific">Alternaria burnsii</name>
    <dbReference type="NCBI Taxonomy" id="1187904"/>
    <lineage>
        <taxon>Eukaryota</taxon>
        <taxon>Fungi</taxon>
        <taxon>Dikarya</taxon>
        <taxon>Ascomycota</taxon>
        <taxon>Pezizomycotina</taxon>
        <taxon>Dothideomycetes</taxon>
        <taxon>Pleosporomycetidae</taxon>
        <taxon>Pleosporales</taxon>
        <taxon>Pleosporineae</taxon>
        <taxon>Pleosporaceae</taxon>
        <taxon>Alternaria</taxon>
        <taxon>Alternaria sect. Alternaria</taxon>
    </lineage>
</organism>
<proteinExistence type="inferred from homology"/>
<dbReference type="GO" id="GO:0004301">
    <property type="term" value="F:epoxide hydrolase activity"/>
    <property type="evidence" value="ECO:0007669"/>
    <property type="project" value="UniProtKB-EC"/>
</dbReference>
<feature type="binding site" evidence="12">
    <location>
        <begin position="1283"/>
        <end position="1285"/>
    </location>
    <ligand>
        <name>a peptide</name>
        <dbReference type="ChEBI" id="CHEBI:60466"/>
    </ligand>
</feature>
<feature type="region of interest" description="Disordered" evidence="15">
    <location>
        <begin position="189"/>
        <end position="212"/>
    </location>
</feature>
<feature type="region of interest" description="Disordered" evidence="15">
    <location>
        <begin position="116"/>
        <end position="160"/>
    </location>
</feature>
<evidence type="ECO:0000256" key="8">
    <source>
        <dbReference type="ARBA" id="ARBA00022833"/>
    </source>
</evidence>
<evidence type="ECO:0000256" key="11">
    <source>
        <dbReference type="PIRSR" id="PIRSR612777-1"/>
    </source>
</evidence>
<dbReference type="Gene3D" id="1.25.40.320">
    <property type="entry name" value="Peptidase M1, leukotriene A4 hydrolase/aminopeptidase C-terminal domain"/>
    <property type="match status" value="1"/>
</dbReference>
<dbReference type="InterPro" id="IPR049980">
    <property type="entry name" value="LTA4H_cat"/>
</dbReference>
<dbReference type="CDD" id="cd00118">
    <property type="entry name" value="LysM"/>
    <property type="match status" value="1"/>
</dbReference>
<feature type="domain" description="Peptidase M1 leukotriene A4 hydrolase/aminopeptidase C-terminal" evidence="16">
    <location>
        <begin position="1180"/>
        <end position="1325"/>
    </location>
</feature>
<dbReference type="FunFam" id="1.10.390.10:FF:000009">
    <property type="entry name" value="Leukotriene A(4) hydrolase"/>
    <property type="match status" value="1"/>
</dbReference>
<dbReference type="Gene3D" id="1.10.390.10">
    <property type="entry name" value="Neutral Protease Domain 2"/>
    <property type="match status" value="1"/>
</dbReference>
<dbReference type="FunFam" id="1.25.40.320:FF:000001">
    <property type="entry name" value="Leukotriene A(4) hydrolase"/>
    <property type="match status" value="1"/>
</dbReference>
<comment type="catalytic activity">
    <reaction evidence="14">
        <text>an epoxide + H2O = an ethanediol</text>
        <dbReference type="Rhea" id="RHEA:19037"/>
        <dbReference type="ChEBI" id="CHEBI:15377"/>
        <dbReference type="ChEBI" id="CHEBI:32955"/>
        <dbReference type="ChEBI" id="CHEBI:140594"/>
        <dbReference type="EC" id="3.3.2.10"/>
    </reaction>
</comment>
<keyword evidence="4 14" id="KW-0963">Cytoplasm</keyword>
<evidence type="ECO:0000256" key="10">
    <source>
        <dbReference type="ARBA" id="ARBA00023242"/>
    </source>
</evidence>
<dbReference type="InterPro" id="IPR018392">
    <property type="entry name" value="LysM"/>
</dbReference>
<dbReference type="NCBIfam" id="TIGR02411">
    <property type="entry name" value="leuko_A4_hydro"/>
    <property type="match status" value="1"/>
</dbReference>
<keyword evidence="9 14" id="KW-0482">Metalloprotease</keyword>
<protein>
    <recommendedName>
        <fullName evidence="14">Leukotriene A(4) hydrolase</fullName>
        <shortName evidence="14">LTA-4 hydrolase</shortName>
        <ecNumber evidence="14">3.3.2.10</ecNumber>
        <ecNumber evidence="14">3.4.11.-</ecNumber>
    </recommendedName>
</protein>
<evidence type="ECO:0000256" key="7">
    <source>
        <dbReference type="ARBA" id="ARBA00022801"/>
    </source>
</evidence>
<dbReference type="PANTHER" id="PTHR45726:SF3">
    <property type="entry name" value="LEUKOTRIENE A-4 HYDROLASE"/>
    <property type="match status" value="1"/>
</dbReference>
<keyword evidence="5 14" id="KW-0645">Protease</keyword>
<dbReference type="Pfam" id="PF09127">
    <property type="entry name" value="Leuk-A4-hydro_C"/>
    <property type="match status" value="1"/>
</dbReference>
<comment type="subcellular location">
    <subcellularLocation>
        <location evidence="2 14">Cytoplasm</location>
    </subcellularLocation>
    <subcellularLocation>
        <location evidence="1">Nucleus</location>
    </subcellularLocation>
</comment>
<dbReference type="EMBL" id="JAAABM010000001">
    <property type="protein sequence ID" value="KAF7681495.1"/>
    <property type="molecule type" value="Genomic_DNA"/>
</dbReference>
<dbReference type="InterPro" id="IPR038502">
    <property type="entry name" value="M1_LTA-4_hydro/amino_C_sf"/>
</dbReference>
<feature type="active site" description="Proton donor" evidence="11">
    <location>
        <position position="1099"/>
    </location>
</feature>
<dbReference type="GO" id="GO:0005634">
    <property type="term" value="C:nucleus"/>
    <property type="evidence" value="ECO:0007669"/>
    <property type="project" value="UniProtKB-SubCell"/>
</dbReference>
<feature type="binding site" evidence="13">
    <location>
        <position position="1034"/>
    </location>
    <ligand>
        <name>Zn(2+)</name>
        <dbReference type="ChEBI" id="CHEBI:29105"/>
        <note>catalytic</note>
    </ligand>
</feature>
<dbReference type="FunFam" id="2.60.40.1730:FF:000004">
    <property type="entry name" value="Leukotriene A(4) hydrolase"/>
    <property type="match status" value="1"/>
</dbReference>
<feature type="binding site" evidence="12">
    <location>
        <begin position="982"/>
        <end position="987"/>
    </location>
    <ligand>
        <name>a peptide</name>
        <dbReference type="ChEBI" id="CHEBI:60466"/>
    </ligand>
</feature>
<evidence type="ECO:0000256" key="14">
    <source>
        <dbReference type="RuleBase" id="RU361141"/>
    </source>
</evidence>
<dbReference type="Proteomes" id="UP000596902">
    <property type="component" value="Unassembled WGS sequence"/>
</dbReference>
<feature type="compositionally biased region" description="Polar residues" evidence="15">
    <location>
        <begin position="37"/>
        <end position="76"/>
    </location>
</feature>
<dbReference type="EC" id="3.4.11.-" evidence="14"/>
<dbReference type="GO" id="GO:0004177">
    <property type="term" value="F:aminopeptidase activity"/>
    <property type="evidence" value="ECO:0007669"/>
    <property type="project" value="TreeGrafter"/>
</dbReference>
<name>A0A8H7BCC7_9PLEO</name>
<evidence type="ECO:0000256" key="12">
    <source>
        <dbReference type="PIRSR" id="PIRSR612777-2"/>
    </source>
</evidence>
<feature type="binding site" evidence="13">
    <location>
        <position position="1015"/>
    </location>
    <ligand>
        <name>Zn(2+)</name>
        <dbReference type="ChEBI" id="CHEBI:29105"/>
        <note>catalytic</note>
    </ligand>
</feature>
<dbReference type="GO" id="GO:0005829">
    <property type="term" value="C:cytosol"/>
    <property type="evidence" value="ECO:0007669"/>
    <property type="project" value="TreeGrafter"/>
</dbReference>
<sequence length="1330" mass="145564">MNPSNGSSLSTSKSNSTLRPRTRRLISVEDDIYATDGNESGSSRATSRLASRNTSPTPNARTGGASSSRLNVTSAPSSSFQRSSGTSTPKSPSQTLSGLWGNSLAAIQGIAATVLASDGTPGDSGNTRRRTKPGHGRRTSTSAPPPKQWGPAGAGSHVGAGTHEEREAMVRAMKRKDLLTAGEHLVPDSVGRIKRRNSDERLSASAPPSENDDRDALVYIHHVRPQDTLAGLSIKFNCEQAVLRKANRMWPNDSIQFKKQVVLPVDACGVKGRPVQGPDALPAEDLLLGEYGDGSSSKAPVPDTQGLPDGWTTPKKKDQESNSVPSDAETPWKHDSWVLLPNDKQPTQIGRMPRRALGFFPPARRKSLAYSDASTPRASVDLPRSSTSTNPHTSSPSQSVRPRASSNLSSASAHSRQRSTSGKAWGLHGPGGVGTMGRNVRSPGPAQDGLNKKFGQYLPNMAPPPGQEYFTPWAPGLLDAGTGTSSQYGGSGAVTPLSGSGLDFQELGGAIEGWVRKVGTQAQKLLNEPGTPGQGKRSAVPVVGAVGGDLGDLIELQDDAFEMGDGERDRGRSRAEETLASTNERSVSRPAQQYQYCAGHFFYPSKLWVRDPYMSARSALGRSSALLRHGSAYESTPLRRYLTTRSPATFLALNARLALQQALSGRRTIYQATKSNQTPTPSVTRAATFATMHRSPAAMVTKPMADPNIEIRTPRDPNTLSNYHNFVTRHTSVDFDIDFQKKRLFGSVVLTLESLTDEEVKDVVLDSSFLDISVVEVEGKSVKFNVGDRVEPYGSPLTITLPSKVPKGKTVDVEIKVATTDKCTALQWMTPAQTSNKKHPYMFSQCQAIHARSVFPCQDTPDVKSTFSFALRSPLPVLASGLPTGASDYLPAKKDGESGTMKYTFEQKVPMTVYLFAVASGDLACASIGPRSTVWSGPEELLACKDELDGEIEPFMKALESIVSPAYQWGQYNVLILPPSFPYGGMENPVWTYATPSIISGDKQNVDVIAHELSHSWSGNLVSAASWEHFWLNEGWTTYLERRIAAAIHGEAHRHFSAIIGWKALEQSIENYGADHPYTKLVLDLKGQDPDDAFSSIPYEKGFHALYQFELLLGKDKWDSFIPHYFDTFKFKSVDSYDFKSCLIEFFEKDAESKKKLDDFDWDKLFYAPGYPVKPDFDQTMVESCYELADKWQSLVSSESGDFKPQASDIGGWVSNQSVVFLEKLQNFASKFSADQIHLLGATYGYNDTQNIEVLSRYLSIGLMAKAQETYEPAATLLGKIGRMKFVRPMFRLLNEADRDLAVSTFEKNKEFYHPICRQMVEKDLFEEKK</sequence>
<dbReference type="SUPFAM" id="SSF55486">
    <property type="entry name" value="Metalloproteases ('zincins'), catalytic domain"/>
    <property type="match status" value="1"/>
</dbReference>
<dbReference type="InterPro" id="IPR036779">
    <property type="entry name" value="LysM_dom_sf"/>
</dbReference>
<feature type="compositionally biased region" description="Low complexity" evidence="15">
    <location>
        <begin position="77"/>
        <end position="87"/>
    </location>
</feature>
<keyword evidence="7 14" id="KW-0378">Hydrolase</keyword>
<dbReference type="InterPro" id="IPR042097">
    <property type="entry name" value="Aminopeptidase_N-like_N_sf"/>
</dbReference>
<dbReference type="GO" id="GO:0006508">
    <property type="term" value="P:proteolysis"/>
    <property type="evidence" value="ECO:0007669"/>
    <property type="project" value="UniProtKB-KW"/>
</dbReference>
<feature type="region of interest" description="Disordered" evidence="15">
    <location>
        <begin position="286"/>
        <end position="356"/>
    </location>
</feature>
<dbReference type="CDD" id="cd09599">
    <property type="entry name" value="M1_LTA4H"/>
    <property type="match status" value="1"/>
</dbReference>
<dbReference type="InterPro" id="IPR001930">
    <property type="entry name" value="Peptidase_M1"/>
</dbReference>
<dbReference type="InterPro" id="IPR012777">
    <property type="entry name" value="LTA4H"/>
</dbReference>
<feature type="compositionally biased region" description="Low complexity" evidence="15">
    <location>
        <begin position="1"/>
        <end position="18"/>
    </location>
</feature>
<keyword evidence="8 13" id="KW-0862">Zinc</keyword>
<dbReference type="InterPro" id="IPR034015">
    <property type="entry name" value="M1_LTA4H"/>
</dbReference>
<evidence type="ECO:0000313" key="18">
    <source>
        <dbReference type="Proteomes" id="UP000596902"/>
    </source>
</evidence>
<feature type="region of interest" description="Disordered" evidence="15">
    <location>
        <begin position="1"/>
        <end position="97"/>
    </location>
</feature>
<dbReference type="GeneID" id="62198696"/>
<feature type="region of interest" description="Disordered" evidence="15">
    <location>
        <begin position="562"/>
        <end position="586"/>
    </location>
</feature>
<dbReference type="InterPro" id="IPR014782">
    <property type="entry name" value="Peptidase_M1_dom"/>
</dbReference>
<comment type="cofactor">
    <cofactor evidence="13 14">
        <name>Zn(2+)</name>
        <dbReference type="ChEBI" id="CHEBI:29105"/>
    </cofactor>
    <text evidence="13 14">Binds 1 zinc ion per subunit.</text>
</comment>
<feature type="compositionally biased region" description="Basic residues" evidence="15">
    <location>
        <begin position="127"/>
        <end position="138"/>
    </location>
</feature>
<dbReference type="GO" id="GO:0008270">
    <property type="term" value="F:zinc ion binding"/>
    <property type="evidence" value="ECO:0007669"/>
    <property type="project" value="InterPro"/>
</dbReference>
<dbReference type="Pfam" id="PF17900">
    <property type="entry name" value="Peptidase_M1_N"/>
    <property type="match status" value="1"/>
</dbReference>
<evidence type="ECO:0000256" key="6">
    <source>
        <dbReference type="ARBA" id="ARBA00022723"/>
    </source>
</evidence>
<reference evidence="17" key="2">
    <citation type="submission" date="2020-08" db="EMBL/GenBank/DDBJ databases">
        <title>Draft Genome Sequence of Cumin Blight Pathogen Alternaria burnsii.</title>
        <authorList>
            <person name="Feng Z."/>
        </authorList>
    </citation>
    <scope>NUCLEOTIDE SEQUENCE</scope>
    <source>
        <strain evidence="17">CBS107.38</strain>
    </source>
</reference>
<dbReference type="SUPFAM" id="SSF48371">
    <property type="entry name" value="ARM repeat"/>
    <property type="match status" value="1"/>
</dbReference>
<feature type="compositionally biased region" description="Basic and acidic residues" evidence="15">
    <location>
        <begin position="565"/>
        <end position="577"/>
    </location>
</feature>
<feature type="region of interest" description="Disordered" evidence="15">
    <location>
        <begin position="368"/>
        <end position="452"/>
    </location>
</feature>